<dbReference type="InterPro" id="IPR005828">
    <property type="entry name" value="MFS_sugar_transport-like"/>
</dbReference>
<dbReference type="InterPro" id="IPR003663">
    <property type="entry name" value="Sugar/inositol_transpt"/>
</dbReference>
<evidence type="ECO:0000259" key="14">
    <source>
        <dbReference type="PROSITE" id="PS50850"/>
    </source>
</evidence>
<keyword evidence="4" id="KW-1003">Cell membrane</keyword>
<feature type="transmembrane region" description="Helical" evidence="13">
    <location>
        <begin position="350"/>
        <end position="375"/>
    </location>
</feature>
<feature type="transmembrane region" description="Helical" evidence="13">
    <location>
        <begin position="81"/>
        <end position="100"/>
    </location>
</feature>
<dbReference type="Pfam" id="PF00083">
    <property type="entry name" value="Sugar_tr"/>
    <property type="match status" value="1"/>
</dbReference>
<dbReference type="Gene3D" id="1.20.1250.20">
    <property type="entry name" value="MFS general substrate transporter like domains"/>
    <property type="match status" value="2"/>
</dbReference>
<evidence type="ECO:0000256" key="9">
    <source>
        <dbReference type="ARBA" id="ARBA00050593"/>
    </source>
</evidence>
<evidence type="ECO:0000256" key="10">
    <source>
        <dbReference type="ARBA" id="ARBA00070440"/>
    </source>
</evidence>
<dbReference type="PROSITE" id="PS50850">
    <property type="entry name" value="MFS"/>
    <property type="match status" value="1"/>
</dbReference>
<accession>A0A1C3HKD8</accession>
<evidence type="ECO:0000256" key="11">
    <source>
        <dbReference type="ARBA" id="ARBA00076792"/>
    </source>
</evidence>
<feature type="transmembrane region" description="Helical" evidence="13">
    <location>
        <begin position="387"/>
        <end position="406"/>
    </location>
</feature>
<feature type="transmembrane region" description="Helical" evidence="13">
    <location>
        <begin position="294"/>
        <end position="315"/>
    </location>
</feature>
<dbReference type="PROSITE" id="PS00217">
    <property type="entry name" value="SUGAR_TRANSPORT_2"/>
    <property type="match status" value="1"/>
</dbReference>
<gene>
    <name evidence="15" type="primary">xylE</name>
    <name evidence="15" type="ORF">PWN146_04207</name>
</gene>
<dbReference type="InterPro" id="IPR050814">
    <property type="entry name" value="Myo-inositol_Transporter"/>
</dbReference>
<name>A0A1C3HKD8_SERMA</name>
<dbReference type="PANTHER" id="PTHR48020">
    <property type="entry name" value="PROTON MYO-INOSITOL COTRANSPORTER"/>
    <property type="match status" value="1"/>
</dbReference>
<organism evidence="15">
    <name type="scientific">Serratia marcescens</name>
    <dbReference type="NCBI Taxonomy" id="615"/>
    <lineage>
        <taxon>Bacteria</taxon>
        <taxon>Pseudomonadati</taxon>
        <taxon>Pseudomonadota</taxon>
        <taxon>Gammaproteobacteria</taxon>
        <taxon>Enterobacterales</taxon>
        <taxon>Yersiniaceae</taxon>
        <taxon>Serratia</taxon>
    </lineage>
</organism>
<evidence type="ECO:0000256" key="2">
    <source>
        <dbReference type="ARBA" id="ARBA00010992"/>
    </source>
</evidence>
<feature type="transmembrane region" description="Helical" evidence="13">
    <location>
        <begin position="256"/>
        <end position="279"/>
    </location>
</feature>
<protein>
    <recommendedName>
        <fullName evidence="10">D-xylose-proton symporter</fullName>
    </recommendedName>
    <alternativeName>
        <fullName evidence="11">D-xylose transporter</fullName>
    </alternativeName>
</protein>
<comment type="similarity">
    <text evidence="2 12">Belongs to the major facilitator superfamily. Sugar transporter (TC 2.A.1.1) family.</text>
</comment>
<comment type="catalytic activity">
    <reaction evidence="9">
        <text>D-xylose(in) + H(+)(in) = D-xylose(out) + H(+)(out)</text>
        <dbReference type="Rhea" id="RHEA:28959"/>
        <dbReference type="ChEBI" id="CHEBI:15378"/>
        <dbReference type="ChEBI" id="CHEBI:53455"/>
    </reaction>
    <physiologicalReaction direction="right-to-left" evidence="9">
        <dbReference type="Rhea" id="RHEA:28961"/>
    </physiologicalReaction>
</comment>
<evidence type="ECO:0000256" key="5">
    <source>
        <dbReference type="ARBA" id="ARBA00022597"/>
    </source>
</evidence>
<dbReference type="GO" id="GO:0022857">
    <property type="term" value="F:transmembrane transporter activity"/>
    <property type="evidence" value="ECO:0007669"/>
    <property type="project" value="InterPro"/>
</dbReference>
<feature type="transmembrane region" description="Helical" evidence="13">
    <location>
        <begin position="53"/>
        <end position="74"/>
    </location>
</feature>
<evidence type="ECO:0000256" key="3">
    <source>
        <dbReference type="ARBA" id="ARBA00022448"/>
    </source>
</evidence>
<evidence type="ECO:0000256" key="1">
    <source>
        <dbReference type="ARBA" id="ARBA00004651"/>
    </source>
</evidence>
<evidence type="ECO:0000256" key="6">
    <source>
        <dbReference type="ARBA" id="ARBA00022692"/>
    </source>
</evidence>
<dbReference type="CDD" id="cd17359">
    <property type="entry name" value="MFS_XylE_like"/>
    <property type="match status" value="1"/>
</dbReference>
<evidence type="ECO:0000256" key="8">
    <source>
        <dbReference type="ARBA" id="ARBA00023136"/>
    </source>
</evidence>
<dbReference type="InterPro" id="IPR036259">
    <property type="entry name" value="MFS_trans_sf"/>
</dbReference>
<reference evidence="15" key="1">
    <citation type="submission" date="2016-05" db="EMBL/GenBank/DDBJ databases">
        <authorList>
            <person name="Cock P.J.A."/>
            <person name="Cock P.J.A."/>
        </authorList>
    </citation>
    <scope>NUCLEOTIDE SEQUENCE</scope>
    <source>
        <strain evidence="15">PWN146_assembly</strain>
    </source>
</reference>
<keyword evidence="5" id="KW-0762">Sugar transport</keyword>
<evidence type="ECO:0000256" key="7">
    <source>
        <dbReference type="ARBA" id="ARBA00022989"/>
    </source>
</evidence>
<dbReference type="AlphaFoldDB" id="A0A1C3HKD8"/>
<dbReference type="PANTHER" id="PTHR48020:SF12">
    <property type="entry name" value="PROTON MYO-INOSITOL COTRANSPORTER"/>
    <property type="match status" value="1"/>
</dbReference>
<feature type="transmembrane region" description="Helical" evidence="13">
    <location>
        <begin position="12"/>
        <end position="33"/>
    </location>
</feature>
<feature type="transmembrane region" description="Helical" evidence="13">
    <location>
        <begin position="106"/>
        <end position="127"/>
    </location>
</feature>
<evidence type="ECO:0000256" key="4">
    <source>
        <dbReference type="ARBA" id="ARBA00022475"/>
    </source>
</evidence>
<proteinExistence type="inferred from homology"/>
<dbReference type="GO" id="GO:0005886">
    <property type="term" value="C:plasma membrane"/>
    <property type="evidence" value="ECO:0007669"/>
    <property type="project" value="UniProtKB-SubCell"/>
</dbReference>
<evidence type="ECO:0000256" key="13">
    <source>
        <dbReference type="SAM" id="Phobius"/>
    </source>
</evidence>
<dbReference type="EMBL" id="LT575490">
    <property type="protein sequence ID" value="SAY45478.1"/>
    <property type="molecule type" value="Genomic_DNA"/>
</dbReference>
<evidence type="ECO:0000313" key="15">
    <source>
        <dbReference type="EMBL" id="SAY45478.1"/>
    </source>
</evidence>
<evidence type="ECO:0000256" key="12">
    <source>
        <dbReference type="RuleBase" id="RU003346"/>
    </source>
</evidence>
<feature type="transmembrane region" description="Helical" evidence="13">
    <location>
        <begin position="418"/>
        <end position="439"/>
    </location>
</feature>
<feature type="transmembrane region" description="Helical" evidence="13">
    <location>
        <begin position="177"/>
        <end position="196"/>
    </location>
</feature>
<dbReference type="InterPro" id="IPR005829">
    <property type="entry name" value="Sugar_transporter_CS"/>
</dbReference>
<dbReference type="PRINTS" id="PR00171">
    <property type="entry name" value="SUGRTRNSPORT"/>
</dbReference>
<dbReference type="FunFam" id="1.20.1250.20:FF:000122">
    <property type="entry name" value="D-xylose transporter XylE"/>
    <property type="match status" value="1"/>
</dbReference>
<feature type="transmembrane region" description="Helical" evidence="13">
    <location>
        <begin position="327"/>
        <end position="344"/>
    </location>
</feature>
<dbReference type="InterPro" id="IPR047984">
    <property type="entry name" value="XylE-like"/>
</dbReference>
<keyword evidence="6 13" id="KW-0812">Transmembrane</keyword>
<keyword evidence="3 12" id="KW-0813">Transport</keyword>
<feature type="domain" description="Major facilitator superfamily (MFS) profile" evidence="14">
    <location>
        <begin position="15"/>
        <end position="447"/>
    </location>
</feature>
<feature type="transmembrane region" description="Helical" evidence="13">
    <location>
        <begin position="139"/>
        <end position="157"/>
    </location>
</feature>
<keyword evidence="7 13" id="KW-1133">Transmembrane helix</keyword>
<dbReference type="SUPFAM" id="SSF103473">
    <property type="entry name" value="MFS general substrate transporter"/>
    <property type="match status" value="1"/>
</dbReference>
<keyword evidence="8 13" id="KW-0472">Membrane</keyword>
<dbReference type="NCBIfam" id="TIGR00879">
    <property type="entry name" value="SP"/>
    <property type="match status" value="1"/>
</dbReference>
<comment type="subcellular location">
    <subcellularLocation>
        <location evidence="1">Cell membrane</location>
        <topology evidence="1">Multi-pass membrane protein</topology>
    </subcellularLocation>
</comment>
<dbReference type="InterPro" id="IPR020846">
    <property type="entry name" value="MFS_dom"/>
</dbReference>
<sequence length="480" mass="53185">MSYQRKHNTGYILRICGIAALGGILFGYDTAVISGAIEALKTYFSLSPAETGWAVSNVVIGCVVGAFAAGPLAARWGRKKALMLAALLFTVSAVGAALAPTFTWFVIYRIIGGLAVGIAATVSPMYMSEVSPKDMRGRALSMQQFAIVFGQIVIFYVNFKIASLASEAWLVEMGWRWMFASGVIPCILFCILVFVIPESPRWNVMMGRDDQALAMLTKVSNAAHAQNLLKEIKDSLQQDQQQQHRKLNYGDVRVRFILFVGCMIAMLQQVTGVNVMMYYAPVVLKTVTENAQEALFQTIWIGVLQLVGSVIGAMLMDRMGRIPLMRYGTLGAIAGLLLTSYALYTQATGYFALFGMLFFMVFYALSWGVGAWVLVSEIFPNRMRAQGMSIAVGCMWVANFAVSQSFPMINDHPYLFSHFHGAFPMWIFVACCLFSYWFIGRYIPETKGVSLEKMEQVVLAKRHRHPLPDGKPLPLENGKS</sequence>